<gene>
    <name evidence="1" type="ORF">Mth01_47750</name>
</gene>
<keyword evidence="2" id="KW-1185">Reference proteome</keyword>
<dbReference type="SUPFAM" id="SSF56209">
    <property type="entry name" value="Nitrile hydratase alpha chain"/>
    <property type="match status" value="1"/>
</dbReference>
<dbReference type="GO" id="GO:0003824">
    <property type="term" value="F:catalytic activity"/>
    <property type="evidence" value="ECO:0007669"/>
    <property type="project" value="InterPro"/>
</dbReference>
<evidence type="ECO:0008006" key="3">
    <source>
        <dbReference type="Google" id="ProtNLM"/>
    </source>
</evidence>
<dbReference type="EMBL" id="BOOG01000053">
    <property type="protein sequence ID" value="GIH72522.1"/>
    <property type="molecule type" value="Genomic_DNA"/>
</dbReference>
<sequence>MAESIYILGDEDRKKFARLIAAAWAEEEVKARYGREPRAMLAEYGIVYPEGVPTPVLPPKPEGEFSVEELEVAAGVAEAGTAGTAGTASSVSTIGGTAATAACAGTYGSASSQLPN</sequence>
<name>A0A8J3RET0_9ACTN</name>
<comment type="caution">
    <text evidence="1">The sequence shown here is derived from an EMBL/GenBank/DDBJ whole genome shotgun (WGS) entry which is preliminary data.</text>
</comment>
<dbReference type="AlphaFoldDB" id="A0A8J3RET0"/>
<accession>A0A8J3RET0</accession>
<reference evidence="1" key="1">
    <citation type="submission" date="2021-01" db="EMBL/GenBank/DDBJ databases">
        <title>Whole genome shotgun sequence of Sphaerimonospora thailandensis NBRC 107569.</title>
        <authorList>
            <person name="Komaki H."/>
            <person name="Tamura T."/>
        </authorList>
    </citation>
    <scope>NUCLEOTIDE SEQUENCE</scope>
    <source>
        <strain evidence="1">NBRC 107569</strain>
    </source>
</reference>
<dbReference type="GO" id="GO:0046914">
    <property type="term" value="F:transition metal ion binding"/>
    <property type="evidence" value="ECO:0007669"/>
    <property type="project" value="InterPro"/>
</dbReference>
<evidence type="ECO:0000313" key="2">
    <source>
        <dbReference type="Proteomes" id="UP000610966"/>
    </source>
</evidence>
<organism evidence="1 2">
    <name type="scientific">Sphaerimonospora thailandensis</name>
    <dbReference type="NCBI Taxonomy" id="795644"/>
    <lineage>
        <taxon>Bacteria</taxon>
        <taxon>Bacillati</taxon>
        <taxon>Actinomycetota</taxon>
        <taxon>Actinomycetes</taxon>
        <taxon>Streptosporangiales</taxon>
        <taxon>Streptosporangiaceae</taxon>
        <taxon>Sphaerimonospora</taxon>
    </lineage>
</organism>
<dbReference type="NCBIfam" id="NF033482">
    <property type="entry name" value="RiPP_thiocil"/>
    <property type="match status" value="1"/>
</dbReference>
<dbReference type="InterPro" id="IPR049803">
    <property type="entry name" value="RiPP_thiocil-like"/>
</dbReference>
<dbReference type="Gene3D" id="3.90.330.10">
    <property type="entry name" value="Nitrile hydratase alpha /Thiocyanate hydrolase gamma"/>
    <property type="match status" value="1"/>
</dbReference>
<dbReference type="RefSeq" id="WP_204018183.1">
    <property type="nucleotide sequence ID" value="NZ_BOOG01000053.1"/>
</dbReference>
<dbReference type="InterPro" id="IPR036648">
    <property type="entry name" value="CN_Hdrase_a/SCN_Hdrase_g_sf"/>
</dbReference>
<dbReference type="Proteomes" id="UP000610966">
    <property type="component" value="Unassembled WGS sequence"/>
</dbReference>
<protein>
    <recommendedName>
        <fullName evidence="3">TOMM peptide</fullName>
    </recommendedName>
</protein>
<proteinExistence type="predicted"/>
<evidence type="ECO:0000313" key="1">
    <source>
        <dbReference type="EMBL" id="GIH72522.1"/>
    </source>
</evidence>